<protein>
    <submittedName>
        <fullName evidence="1">Uncharacterized protein</fullName>
    </submittedName>
</protein>
<sequence length="128" mass="15119">MGRYRCTIMLSGQFFPLAFKIERKFRLKILMMLTKIYLPDSRVWTLVDADILVLIFTRTLMKPLKWNDQVFHNIQSRCADITQMILVTERTSEISMNPKTFSQVMKEQSERDLESMPLYPSLTASINY</sequence>
<evidence type="ECO:0000313" key="2">
    <source>
        <dbReference type="Proteomes" id="UP000887013"/>
    </source>
</evidence>
<name>A0A8X6PIY6_NEPPI</name>
<dbReference type="EMBL" id="BMAW01020613">
    <property type="protein sequence ID" value="GFT69032.1"/>
    <property type="molecule type" value="Genomic_DNA"/>
</dbReference>
<organism evidence="1 2">
    <name type="scientific">Nephila pilipes</name>
    <name type="common">Giant wood spider</name>
    <name type="synonym">Nephila maculata</name>
    <dbReference type="NCBI Taxonomy" id="299642"/>
    <lineage>
        <taxon>Eukaryota</taxon>
        <taxon>Metazoa</taxon>
        <taxon>Ecdysozoa</taxon>
        <taxon>Arthropoda</taxon>
        <taxon>Chelicerata</taxon>
        <taxon>Arachnida</taxon>
        <taxon>Araneae</taxon>
        <taxon>Araneomorphae</taxon>
        <taxon>Entelegynae</taxon>
        <taxon>Araneoidea</taxon>
        <taxon>Nephilidae</taxon>
        <taxon>Nephila</taxon>
    </lineage>
</organism>
<dbReference type="AlphaFoldDB" id="A0A8X6PIY6"/>
<proteinExistence type="predicted"/>
<accession>A0A8X6PIY6</accession>
<keyword evidence="2" id="KW-1185">Reference proteome</keyword>
<comment type="caution">
    <text evidence="1">The sequence shown here is derived from an EMBL/GenBank/DDBJ whole genome shotgun (WGS) entry which is preliminary data.</text>
</comment>
<dbReference type="Proteomes" id="UP000887013">
    <property type="component" value="Unassembled WGS sequence"/>
</dbReference>
<evidence type="ECO:0000313" key="1">
    <source>
        <dbReference type="EMBL" id="GFT69032.1"/>
    </source>
</evidence>
<gene>
    <name evidence="1" type="ORF">NPIL_138161</name>
</gene>
<reference evidence="1" key="1">
    <citation type="submission" date="2020-08" db="EMBL/GenBank/DDBJ databases">
        <title>Multicomponent nature underlies the extraordinary mechanical properties of spider dragline silk.</title>
        <authorList>
            <person name="Kono N."/>
            <person name="Nakamura H."/>
            <person name="Mori M."/>
            <person name="Yoshida Y."/>
            <person name="Ohtoshi R."/>
            <person name="Malay A.D."/>
            <person name="Moran D.A.P."/>
            <person name="Tomita M."/>
            <person name="Numata K."/>
            <person name="Arakawa K."/>
        </authorList>
    </citation>
    <scope>NUCLEOTIDE SEQUENCE</scope>
</reference>